<dbReference type="EMBL" id="JPQU01000078">
    <property type="protein sequence ID" value="KFE52007.1"/>
    <property type="molecule type" value="Genomic_DNA"/>
</dbReference>
<protein>
    <submittedName>
        <fullName evidence="2">Uncharacterized protein</fullName>
    </submittedName>
</protein>
<evidence type="ECO:0000256" key="1">
    <source>
        <dbReference type="SAM" id="MobiDB-lite"/>
    </source>
</evidence>
<accession>A0A085V994</accession>
<name>A0A085V994_PSESX</name>
<reference evidence="2 3" key="1">
    <citation type="submission" date="2014-07" db="EMBL/GenBank/DDBJ databases">
        <title>Draft Genome Sequences of Environmental Pseudomonas syringae strains.</title>
        <authorList>
            <person name="Baltrus D.A."/>
            <person name="Berge O."/>
            <person name="Morris C."/>
        </authorList>
    </citation>
    <scope>NUCLEOTIDE SEQUENCE [LARGE SCALE GENOMIC DNA]</scope>
    <source>
        <strain evidence="2 3">GAW0119</strain>
    </source>
</reference>
<proteinExistence type="predicted"/>
<evidence type="ECO:0000313" key="2">
    <source>
        <dbReference type="EMBL" id="KFE52007.1"/>
    </source>
</evidence>
<keyword evidence="3" id="KW-1185">Reference proteome</keyword>
<gene>
    <name evidence="2" type="ORF">IV01_23080</name>
</gene>
<dbReference type="Proteomes" id="UP000028631">
    <property type="component" value="Unassembled WGS sequence"/>
</dbReference>
<comment type="caution">
    <text evidence="2">The sequence shown here is derived from an EMBL/GenBank/DDBJ whole genome shotgun (WGS) entry which is preliminary data.</text>
</comment>
<feature type="region of interest" description="Disordered" evidence="1">
    <location>
        <begin position="1184"/>
        <end position="1217"/>
    </location>
</feature>
<sequence length="1507" mass="168999">MTSETWSAYQALDLIESQLGDSLASLSNDQRQRYLKLCRIEPLARQDLAEAIQGFKSSFEEEAYPALVQLFRARTGQTLDLHNTWLHTRVLELPQRQDAKDPIELLSTLFSSRTKRALAGNAPREHVMSTTLWQAAKDNFAFHLSSRLHSGLDFQRASVINTSAYGSDAHTVENLGVAHCIDIIREFDLASRLRKALASHLATTLNPLIFAHRKASFELDLLEAIRSNRLSSEGLDQSPRLMEALTKENALNWQFFHIYFGWQLLPTPTTVSLPFCVFSLPEGSGVFSYFPNRPQGALRYHRSATDAITSLREQISTDAKANRIDWLLRTLSLTDQGALLSELKTTTVDESQLNWMAKQLYTAFSSRSPATERLYIRAEIGQAKPSSHSLLTAMEMRQSLTLFNDLHSIATSTATKDWEQVKKTLLHIGSEILELLTLSAPGGVTGLNRLMMTASLGTLTYNAITASEAFARGQSADFVQALGDIAELVISSRIQGVGAKLSAQRTQHLITSLSKPRAAQMPNGDRRLWLPDLRAYTEHDPRLLNGLSANTAGLFEADGKIYARIQVDEQVRIGELVYDTDFKQYRLKHPDPQQYQPLVRHDQSRDQWRLAPADVSNLTSTELLQTMMRPDLPALSREDVQYLQTLTQVERPQLEAAWNGDAPIPWALEFATRDLQQLRTEGRRDHIEQDNRSTTLALRLRFKYLPEAAARELVRQYPTLRNINRYAALDAEQRAAVDKAELQSRLIRVLNTLNDPNGRGMGADAEAIACNLLSVQPGWPADLCIQVYQGAQDFNGNIVKSNNLLGTYGNESASNAVILARLDGRYAGYDQTNADMLQPRSTDYPLMTALLRTLTDAQRDDMRYQLHDGPKLAKTILSQAQLNTDVLGDLLPIPTTFDLSTERLAAFQLVSDYSSTKADSDGLYRDNGKLYACIDGDFFQVLHDRDASSPGRKVMRIVRPGDPVAGDADNLYVSSRGGRSEAITRDAQGVWAGAITGLSGGGPKVDRLKAMKDKTLAERQQYIDSELVLQHVLSEFEAHFNKDASNTYFLLAGGDYYQLKKMTHENLHVQVLRHRKAATTDFEDLPPSIPLKRETLIRSIVDLENIDQNYSRISDLYQGISTLELEAMKSTSTDADLDIAIYFLKYKPMQDANANVISLIDRFKALVHDEIDRLLIKLDEFPVAPEPQTRRPPSPGKGRAPSKAKHSVTPPPTTPKNRVEIVTQNNAVLSGKPRSDNPNIVDILDSRGQRKATYLRSSDGQYWVEHQTTPMPTPSVSQAAPVIWEPYGTAAQKLLKEATHCESVADYLGRKKGSAPSAPEGLLEYHANRLEEHAKEIQEIAPQLADTQQTQQAMGMGNQLREKARYLRKKGRMLRIDLIISNNAPVANDLQCLADSNNLSVRKTRQERIALQRAGSNRQQPPRDYIDEYELKIKDRNQVWAYAHLHYSERASDALAFSAAHLKRPEQRFQGAQLQIQEAQAGRRYEIHRGTLDKAQVLDILLSDRFV</sequence>
<evidence type="ECO:0000313" key="3">
    <source>
        <dbReference type="Proteomes" id="UP000028631"/>
    </source>
</evidence>
<organism evidence="2 3">
    <name type="scientific">Pseudomonas syringae</name>
    <dbReference type="NCBI Taxonomy" id="317"/>
    <lineage>
        <taxon>Bacteria</taxon>
        <taxon>Pseudomonadati</taxon>
        <taxon>Pseudomonadota</taxon>
        <taxon>Gammaproteobacteria</taxon>
        <taxon>Pseudomonadales</taxon>
        <taxon>Pseudomonadaceae</taxon>
        <taxon>Pseudomonas</taxon>
    </lineage>
</organism>
<dbReference type="PATRIC" id="fig|317.175.peg.4814"/>